<dbReference type="PATRIC" id="fig|1622118.3.peg.829"/>
<dbReference type="Pfam" id="PF13585">
    <property type="entry name" value="CHU_C"/>
    <property type="match status" value="1"/>
</dbReference>
<dbReference type="KEGG" id="lut:Lupro_03915"/>
<dbReference type="Gene3D" id="2.60.40.10">
    <property type="entry name" value="Immunoglobulins"/>
    <property type="match status" value="1"/>
</dbReference>
<dbReference type="InterPro" id="IPR013783">
    <property type="entry name" value="Ig-like_fold"/>
</dbReference>
<dbReference type="InterPro" id="IPR026341">
    <property type="entry name" value="T9SS_type_B"/>
</dbReference>
<sequence>MKKIIVLLLTLFPIILASQNEAAIWYFGNQAGLDFNSGVPVVLTNGQLDTYEGCASISDSSGNLLFYTDGVSVWNKNHTIMANGTGLDGNSSSSQSAIIIPKPNNANQYYIFTVDDNPLPIGGQLGINYSTIDITSNAGLGAVISKNNLVKQYAYEKITAVRHANNNDFWVISFVKDSFYAWLVSGTGVNTTPVISSTGISSTNASRGYLKTSIDGSKIASANFGNNGTLMLYNFDASTGIVNNEIQLNFDDPADIPYGAEFSKFGTKLYATTCRLPGSGVGPPGRLYQFDLSNANARTLIEDQNEYTRGALQLAIDGKIYRALSKVTTAQNQASGSQYLGVINDPELVGLACNYTSNAIDITVAGAFPTHKVFEGLPPFMSSYFLLPSITANNVCFGDSTLFSFNSTTPPSSITWNFGDPSTGINNTSTLINPTHVFSSSGVFSVTADVVITGVPITLNLEVTVYNVPTITSPVSLIQCDDDLDGIVNFNLLEANTLITTDSPTPTISYFLTEIDAINNTNPISNVTTFSGSTGDAVWARVVNNVGCFDTAEVQLNVTSTQIPASLMVTFDECDDATDGNDTNGLTTFDFSSATVQILNALLPTTNLSVSYYENIADALAQLNSIDPTNYTNTTPNSQQIVVRVDDLTNGCFGLGYHVTLNVNLIPQFELDTSADFCNDGTTSIIGVQNPAAVYTYVWENSAGTVVGNTSAISVTSSDTYTVTATDTTGNNCQNSKRIIVNIYDIPVVTSPVSLTQCDDDLDGIVNFNLNEANSLISSESPFPSFSYFLTQNDAINNTNPISNVTTFSGSTGDAVWARVVNSNGCFDTAEVQLNVTSTQIPAGLMVTFDECDNANDGNDTNGLTNFDFSSATEQIKTALLPETNLTVSYYENIADALAQLNSIDPTNYTNTTPNSQQIVVRVNDLTNDCFGLGYHVTLNVNPTPQFQLDTTADFCNDGTTSIIGVQNPAAIYTYVWENSAGTVVGNTSAISVTSSDTYTVTATDTTGNNCQNSKRIIVNIYDIPVVTSPVSLTQCDDDLDGIVNFNLNEANSLISSESPFPSFSYFLTQNDAINNTNPISNATAFSGSTGDAVWARVVNSNGCFDTAEVQLNVTSTQIPASLMVTFDECDDATDGNDTNGLTTFDFSSATEQIKTALLPETNLTVSYYENIADALAQLNSINPTNYTNTTPNSQQIVVRVNDLTNDCFGLGYHVTLNVNPTPQFQLDTTADFCSDVTAPTIGVQNPAAVYTYVWENSAGTVVGNTSAISVTSSDTYTVTATDTSGNNCQNSKSILVNMYDIPVVTSPVSLIQCDDDLDGIVNFNLNEANSLISSESPFPSFSYFLTQNDAINNTNPISNVTTFSGSTGDAVWARVVNSNGCFDTAEVNLQVITIDIPSDLMITFDECDDLFNDNDTDGFATFDFSSATEQILNALLPTTNLSVSYYKNISDAQAKLNAINPNSFRNTITNSQQIFARIDHNLINCYKIEPLISLNVNPVPQFDLLDTIEFCFLSLEYSIGIENPSDEYDYQWRNELGKMIGSTPNITINSEGLYTVTATNNNNCIKTRSIQVNSIPVTPLLNFDKNNIVLADNSDNNTITVLIDNLPTSTYEFAIDNNTFQSNNLFENVLAGLHTIKIRDVENCLESSVDISVINIPNFFTPNGDGYNDTWHVTGIAFQPTSNVYIFDRFGKLIAILNPLGRGWNGLYKGNPLPSTDYWYKVELDDGRVLKGHFSLIRR</sequence>
<dbReference type="InterPro" id="IPR035986">
    <property type="entry name" value="PKD_dom_sf"/>
</dbReference>
<protein>
    <recommendedName>
        <fullName evidence="2">PKD domain-containing protein</fullName>
    </recommendedName>
</protein>
<organism evidence="3 4">
    <name type="scientific">Lutibacter profundi</name>
    <dbReference type="NCBI Taxonomy" id="1622118"/>
    <lineage>
        <taxon>Bacteria</taxon>
        <taxon>Pseudomonadati</taxon>
        <taxon>Bacteroidota</taxon>
        <taxon>Flavobacteriia</taxon>
        <taxon>Flavobacteriales</taxon>
        <taxon>Flavobacteriaceae</taxon>
        <taxon>Lutibacter</taxon>
    </lineage>
</organism>
<feature type="signal peptide" evidence="1">
    <location>
        <begin position="1"/>
        <end position="22"/>
    </location>
</feature>
<dbReference type="InterPro" id="IPR000601">
    <property type="entry name" value="PKD_dom"/>
</dbReference>
<dbReference type="SUPFAM" id="SSF82171">
    <property type="entry name" value="DPP6 N-terminal domain-like"/>
    <property type="match status" value="1"/>
</dbReference>
<proteinExistence type="predicted"/>
<reference evidence="3 4" key="2">
    <citation type="journal article" date="2016" name="Int. J. Syst. Evol. Microbiol.">
        <title>Lutibacter profundi sp. nov., isolated from a deep-sea hydrothermal system on the Arctic Mid-Ocean Ridge and emended description of the genus Lutibacter.</title>
        <authorList>
            <person name="Le Moine Bauer S."/>
            <person name="Roalkvam I."/>
            <person name="Steen I.H."/>
            <person name="Dahle H."/>
        </authorList>
    </citation>
    <scope>NUCLEOTIDE SEQUENCE [LARGE SCALE GENOMIC DNA]</scope>
    <source>
        <strain evidence="3 4">LP1</strain>
    </source>
</reference>
<dbReference type="STRING" id="1622118.Lupro_03915"/>
<evidence type="ECO:0000256" key="1">
    <source>
        <dbReference type="SAM" id="SignalP"/>
    </source>
</evidence>
<dbReference type="Proteomes" id="UP000059672">
    <property type="component" value="Chromosome"/>
</dbReference>
<dbReference type="PROSITE" id="PS50093">
    <property type="entry name" value="PKD"/>
    <property type="match status" value="1"/>
</dbReference>
<evidence type="ECO:0000313" key="4">
    <source>
        <dbReference type="Proteomes" id="UP000059672"/>
    </source>
</evidence>
<name>A0A109RN41_9FLAO</name>
<evidence type="ECO:0000259" key="2">
    <source>
        <dbReference type="PROSITE" id="PS50093"/>
    </source>
</evidence>
<accession>A0A109RN41</accession>
<dbReference type="EMBL" id="CP013355">
    <property type="protein sequence ID" value="AMC10449.1"/>
    <property type="molecule type" value="Genomic_DNA"/>
</dbReference>
<dbReference type="CDD" id="cd00146">
    <property type="entry name" value="PKD"/>
    <property type="match status" value="1"/>
</dbReference>
<dbReference type="OrthoDB" id="9765926at2"/>
<feature type="chain" id="PRO_5007140376" description="PKD domain-containing protein" evidence="1">
    <location>
        <begin position="23"/>
        <end position="1740"/>
    </location>
</feature>
<evidence type="ECO:0000313" key="3">
    <source>
        <dbReference type="EMBL" id="AMC10449.1"/>
    </source>
</evidence>
<reference evidence="4" key="1">
    <citation type="submission" date="2015-12" db="EMBL/GenBank/DDBJ databases">
        <title>Complete genome sequence of Lutibacter profundus strain LP1.</title>
        <authorList>
            <person name="Wissuwa J."/>
            <person name="Le Moine Bauer S."/>
            <person name="Stokke R."/>
            <person name="Dahle H."/>
            <person name="Steen I.H."/>
        </authorList>
    </citation>
    <scope>NUCLEOTIDE SEQUENCE [LARGE SCALE GENOMIC DNA]</scope>
    <source>
        <strain evidence="4">LP1</strain>
    </source>
</reference>
<gene>
    <name evidence="3" type="ORF">Lupro_03915</name>
</gene>
<keyword evidence="4" id="KW-1185">Reference proteome</keyword>
<dbReference type="SUPFAM" id="SSF49299">
    <property type="entry name" value="PKD domain"/>
    <property type="match status" value="1"/>
</dbReference>
<dbReference type="RefSeq" id="WP_068206469.1">
    <property type="nucleotide sequence ID" value="NZ_CP013355.1"/>
</dbReference>
<dbReference type="NCBIfam" id="TIGR04131">
    <property type="entry name" value="Bac_Flav_CTERM"/>
    <property type="match status" value="1"/>
</dbReference>
<feature type="domain" description="PKD" evidence="2">
    <location>
        <begin position="403"/>
        <end position="450"/>
    </location>
</feature>
<keyword evidence="1" id="KW-0732">Signal</keyword>